<dbReference type="EMBL" id="QZDT01000006">
    <property type="protein sequence ID" value="NBJ92222.1"/>
    <property type="molecule type" value="Genomic_DNA"/>
</dbReference>
<gene>
    <name evidence="1" type="ORF">D5281_06345</name>
</gene>
<organism evidence="1 2">
    <name type="scientific">Parablautia muri</name>
    <dbReference type="NCBI Taxonomy" id="2320879"/>
    <lineage>
        <taxon>Bacteria</taxon>
        <taxon>Bacillati</taxon>
        <taxon>Bacillota</taxon>
        <taxon>Clostridia</taxon>
        <taxon>Lachnospirales</taxon>
        <taxon>Lachnospiraceae</taxon>
        <taxon>Parablautia</taxon>
    </lineage>
</organism>
<dbReference type="Proteomes" id="UP001154420">
    <property type="component" value="Unassembled WGS sequence"/>
</dbReference>
<name>A0A9X5BEL1_9FIRM</name>
<evidence type="ECO:0000313" key="2">
    <source>
        <dbReference type="Proteomes" id="UP001154420"/>
    </source>
</evidence>
<reference evidence="1" key="1">
    <citation type="submission" date="2018-09" db="EMBL/GenBank/DDBJ databases">
        <title>Murine metabolic-syndrome-specific gut microbial biobank.</title>
        <authorList>
            <person name="Liu C."/>
        </authorList>
    </citation>
    <scope>NUCLEOTIDE SEQUENCE</scope>
    <source>
        <strain evidence="1">D42-62</strain>
    </source>
</reference>
<comment type="caution">
    <text evidence="1">The sequence shown here is derived from an EMBL/GenBank/DDBJ whole genome shotgun (WGS) entry which is preliminary data.</text>
</comment>
<proteinExistence type="predicted"/>
<protein>
    <submittedName>
        <fullName evidence="1">Uncharacterized protein</fullName>
    </submittedName>
</protein>
<dbReference type="AlphaFoldDB" id="A0A9X5BEL1"/>
<evidence type="ECO:0000313" key="1">
    <source>
        <dbReference type="EMBL" id="NBJ92222.1"/>
    </source>
</evidence>
<accession>A0A9X5BEL1</accession>
<keyword evidence="2" id="KW-1185">Reference proteome</keyword>
<sequence>MAWLFCYEDRGIYMEKLENIVNNYYNDFQKYMPIKNMESYVLDIKPMNEMKYVMAETIKKDSIRYLFLNEGFAADLLVSKIIERWKIGILYHEFTHIADDMILERNAVPLSKKYIYRSYIEYHAEFIKTLYMLGIYPFPYNKTKISYMDKIDSQYNNVSVYDYLIKLKTGYIKDIDVNKMSDRDSFISYYDMLSYYLGAASVYRLFCGYNINEIIDISEFVKKLGKSAEQLKDVLLDSITINFDEKAAIKSAELYIPLIQPFL</sequence>